<gene>
    <name evidence="1" type="ORF">GCM10011320_11240</name>
</gene>
<dbReference type="AlphaFoldDB" id="A0A917NJM3"/>
<dbReference type="EMBL" id="BMKW01000002">
    <property type="protein sequence ID" value="GGJ06217.1"/>
    <property type="molecule type" value="Genomic_DNA"/>
</dbReference>
<dbReference type="Proteomes" id="UP000661507">
    <property type="component" value="Unassembled WGS sequence"/>
</dbReference>
<name>A0A917NJM3_9PROT</name>
<sequence>MEARTTSEVMEFHHPFLVSSRSGPLPAGQYRVETEEEMIESLSFPAWRRISLTIARHGLASGRLVQALAITPAELAAALADNGRPQS</sequence>
<organism evidence="1 2">
    <name type="scientific">Neoroseomonas lacus</name>
    <dbReference type="NCBI Taxonomy" id="287609"/>
    <lineage>
        <taxon>Bacteria</taxon>
        <taxon>Pseudomonadati</taxon>
        <taxon>Pseudomonadota</taxon>
        <taxon>Alphaproteobacteria</taxon>
        <taxon>Acetobacterales</taxon>
        <taxon>Acetobacteraceae</taxon>
        <taxon>Neoroseomonas</taxon>
    </lineage>
</organism>
<reference evidence="1" key="2">
    <citation type="submission" date="2020-09" db="EMBL/GenBank/DDBJ databases">
        <authorList>
            <person name="Sun Q."/>
            <person name="Zhou Y."/>
        </authorList>
    </citation>
    <scope>NUCLEOTIDE SEQUENCE</scope>
    <source>
        <strain evidence="1">CGMCC 1.3617</strain>
    </source>
</reference>
<comment type="caution">
    <text evidence="1">The sequence shown here is derived from an EMBL/GenBank/DDBJ whole genome shotgun (WGS) entry which is preliminary data.</text>
</comment>
<evidence type="ECO:0000313" key="2">
    <source>
        <dbReference type="Proteomes" id="UP000661507"/>
    </source>
</evidence>
<reference evidence="1" key="1">
    <citation type="journal article" date="2014" name="Int. J. Syst. Evol. Microbiol.">
        <title>Complete genome sequence of Corynebacterium casei LMG S-19264T (=DSM 44701T), isolated from a smear-ripened cheese.</title>
        <authorList>
            <consortium name="US DOE Joint Genome Institute (JGI-PGF)"/>
            <person name="Walter F."/>
            <person name="Albersmeier A."/>
            <person name="Kalinowski J."/>
            <person name="Ruckert C."/>
        </authorList>
    </citation>
    <scope>NUCLEOTIDE SEQUENCE</scope>
    <source>
        <strain evidence="1">CGMCC 1.3617</strain>
    </source>
</reference>
<protein>
    <submittedName>
        <fullName evidence="1">Uncharacterized protein</fullName>
    </submittedName>
</protein>
<proteinExistence type="predicted"/>
<dbReference type="RefSeq" id="WP_188965922.1">
    <property type="nucleotide sequence ID" value="NZ_BMKW01000002.1"/>
</dbReference>
<keyword evidence="2" id="KW-1185">Reference proteome</keyword>
<evidence type="ECO:0000313" key="1">
    <source>
        <dbReference type="EMBL" id="GGJ06217.1"/>
    </source>
</evidence>
<accession>A0A917NJM3</accession>